<dbReference type="RefSeq" id="WP_228104688.1">
    <property type="nucleotide sequence ID" value="NZ_CP101637.1"/>
</dbReference>
<dbReference type="Pfam" id="PF02525">
    <property type="entry name" value="Flavodoxin_2"/>
    <property type="match status" value="1"/>
</dbReference>
<dbReference type="PANTHER" id="PTHR43741">
    <property type="entry name" value="FMN-DEPENDENT NADH-AZOREDUCTASE 1"/>
    <property type="match status" value="1"/>
</dbReference>
<feature type="domain" description="Flavodoxin-like fold" evidence="7">
    <location>
        <begin position="3"/>
        <end position="209"/>
    </location>
</feature>
<keyword evidence="3 6" id="KW-0560">Oxidoreductase</keyword>
<comment type="similarity">
    <text evidence="6">Belongs to the azoreductase type 1 family.</text>
</comment>
<dbReference type="EMBL" id="CP101637">
    <property type="protein sequence ID" value="WMT80438.1"/>
    <property type="molecule type" value="Genomic_DNA"/>
</dbReference>
<dbReference type="InterPro" id="IPR003680">
    <property type="entry name" value="Flavodoxin_fold"/>
</dbReference>
<dbReference type="SUPFAM" id="SSF52218">
    <property type="entry name" value="Flavoproteins"/>
    <property type="match status" value="1"/>
</dbReference>
<dbReference type="InterPro" id="IPR029039">
    <property type="entry name" value="Flavoprotein-like_sf"/>
</dbReference>
<evidence type="ECO:0000256" key="4">
    <source>
        <dbReference type="ARBA" id="ARBA00023027"/>
    </source>
</evidence>
<dbReference type="EC" id="1.6.5.-" evidence="6"/>
<dbReference type="EC" id="1.7.1.17" evidence="6"/>
<evidence type="ECO:0000313" key="8">
    <source>
        <dbReference type="EMBL" id="WMT80438.1"/>
    </source>
</evidence>
<dbReference type="GO" id="GO:0016491">
    <property type="term" value="F:oxidoreductase activity"/>
    <property type="evidence" value="ECO:0007669"/>
    <property type="project" value="UniProtKB-KW"/>
</dbReference>
<gene>
    <name evidence="8" type="primary">azoR2</name>
    <name evidence="6" type="synonym">azoR</name>
    <name evidence="8" type="ORF">TEMA_07550</name>
</gene>
<comment type="subunit">
    <text evidence="6">Homodimer.</text>
</comment>
<evidence type="ECO:0000256" key="6">
    <source>
        <dbReference type="HAMAP-Rule" id="MF_01216"/>
    </source>
</evidence>
<feature type="binding site" evidence="6">
    <location>
        <begin position="18"/>
        <end position="20"/>
    </location>
    <ligand>
        <name>FMN</name>
        <dbReference type="ChEBI" id="CHEBI:58210"/>
    </ligand>
</feature>
<comment type="cofactor">
    <cofactor evidence="6">
        <name>FMN</name>
        <dbReference type="ChEBI" id="CHEBI:58210"/>
    </cofactor>
    <text evidence="6">Binds 1 FMN per subunit.</text>
</comment>
<dbReference type="InterPro" id="IPR023048">
    <property type="entry name" value="NADH:quinone_OxRdtase_FMN_depd"/>
</dbReference>
<comment type="caution">
    <text evidence="6">Lacks conserved residue(s) required for the propagation of feature annotation.</text>
</comment>
<keyword evidence="2 6" id="KW-0288">FMN</keyword>
<dbReference type="Gene3D" id="3.40.50.360">
    <property type="match status" value="1"/>
</dbReference>
<evidence type="ECO:0000256" key="5">
    <source>
        <dbReference type="ARBA" id="ARBA00048542"/>
    </source>
</evidence>
<dbReference type="InterPro" id="IPR050104">
    <property type="entry name" value="FMN-dep_NADH:Q_OxRdtase_AzoR1"/>
</dbReference>
<dbReference type="HAMAP" id="MF_01216">
    <property type="entry name" value="Azoreductase_type1"/>
    <property type="match status" value="1"/>
</dbReference>
<comment type="catalytic activity">
    <reaction evidence="6">
        <text>2 a quinone + NADH + H(+) = 2 a 1,4-benzosemiquinone + NAD(+)</text>
        <dbReference type="Rhea" id="RHEA:65952"/>
        <dbReference type="ChEBI" id="CHEBI:15378"/>
        <dbReference type="ChEBI" id="CHEBI:57540"/>
        <dbReference type="ChEBI" id="CHEBI:57945"/>
        <dbReference type="ChEBI" id="CHEBI:132124"/>
        <dbReference type="ChEBI" id="CHEBI:134225"/>
    </reaction>
</comment>
<keyword evidence="1 6" id="KW-0285">Flavoprotein</keyword>
<sequence>MRKTLLYISCNSKPEKMSSSKTVARLFIQKFIEKNPDFDVEEIDLFKDYIPRLEYEYFAGRSALVEEKALKQLDDYSQKEVKRINDLCDQFMKARVYVIAAPMWSSSFPPQLKEYFDCVIQDKKTIKFENKKPKGKLNDLDRSLVYIQSSGGKIPVYTKPMLNRGVSYIKYISKFMGIKKTKEILVDGTGNTEEERLASIDKASNEIEKVMKSLKY</sequence>
<evidence type="ECO:0000256" key="1">
    <source>
        <dbReference type="ARBA" id="ARBA00022630"/>
    </source>
</evidence>
<protein>
    <recommendedName>
        <fullName evidence="6">FMN dependent NADH:quinone oxidoreductase</fullName>
        <ecNumber evidence="6">1.6.5.-</ecNumber>
    </recommendedName>
    <alternativeName>
        <fullName evidence="6">Azo-dye reductase</fullName>
    </alternativeName>
    <alternativeName>
        <fullName evidence="6">FMN-dependent NADH-azo compound oxidoreductase</fullName>
    </alternativeName>
    <alternativeName>
        <fullName evidence="6">FMN-dependent NADH-azoreductase</fullName>
        <ecNumber evidence="6">1.7.1.17</ecNumber>
    </alternativeName>
</protein>
<name>A0ABY9PXL5_9FIRM</name>
<accession>A0ABY9PXL5</accession>
<organism evidence="8 9">
    <name type="scientific">Terrisporobacter mayombei</name>
    <dbReference type="NCBI Taxonomy" id="1541"/>
    <lineage>
        <taxon>Bacteria</taxon>
        <taxon>Bacillati</taxon>
        <taxon>Bacillota</taxon>
        <taxon>Clostridia</taxon>
        <taxon>Peptostreptococcales</taxon>
        <taxon>Peptostreptococcaceae</taxon>
        <taxon>Terrisporobacter</taxon>
    </lineage>
</organism>
<feature type="binding site" evidence="6">
    <location>
        <begin position="149"/>
        <end position="152"/>
    </location>
    <ligand>
        <name>FMN</name>
        <dbReference type="ChEBI" id="CHEBI:58210"/>
    </ligand>
</feature>
<reference evidence="8 9" key="1">
    <citation type="submission" date="2022-07" db="EMBL/GenBank/DDBJ databases">
        <title>Genome sequence of Terrisporobacter mayombei DSM6539.</title>
        <authorList>
            <person name="Boeer T."/>
            <person name="Bengelsdorf F.R."/>
            <person name="Daniel R."/>
            <person name="Poehlein A."/>
        </authorList>
    </citation>
    <scope>NUCLEOTIDE SEQUENCE [LARGE SCALE GENOMIC DNA]</scope>
    <source>
        <strain evidence="8 9">DSM 6539</strain>
    </source>
</reference>
<evidence type="ECO:0000259" key="7">
    <source>
        <dbReference type="Pfam" id="PF02525"/>
    </source>
</evidence>
<dbReference type="PANTHER" id="PTHR43741:SF4">
    <property type="entry name" value="FMN-DEPENDENT NADH:QUINONE OXIDOREDUCTASE"/>
    <property type="match status" value="1"/>
</dbReference>
<comment type="function">
    <text evidence="6">Quinone reductase that provides resistance to thiol-specific stress caused by electrophilic quinones.</text>
</comment>
<keyword evidence="9" id="KW-1185">Reference proteome</keyword>
<comment type="catalytic activity">
    <reaction evidence="5">
        <text>N,N-dimethyl-1,4-phenylenediamine + anthranilate + 2 NAD(+) = 2-(4-dimethylaminophenyl)diazenylbenzoate + 2 NADH + 2 H(+)</text>
        <dbReference type="Rhea" id="RHEA:55872"/>
        <dbReference type="ChEBI" id="CHEBI:15378"/>
        <dbReference type="ChEBI" id="CHEBI:15783"/>
        <dbReference type="ChEBI" id="CHEBI:16567"/>
        <dbReference type="ChEBI" id="CHEBI:57540"/>
        <dbReference type="ChEBI" id="CHEBI:57945"/>
        <dbReference type="ChEBI" id="CHEBI:71579"/>
        <dbReference type="EC" id="1.7.1.17"/>
    </reaction>
    <physiologicalReaction direction="right-to-left" evidence="5">
        <dbReference type="Rhea" id="RHEA:55874"/>
    </physiologicalReaction>
</comment>
<dbReference type="Proteomes" id="UP001235030">
    <property type="component" value="Chromosome"/>
</dbReference>
<proteinExistence type="inferred from homology"/>
<comment type="function">
    <text evidence="6">Also exhibits azoreductase activity. Catalyzes the reductive cleavage of the azo bond in aromatic azo compounds to the corresponding amines.</text>
</comment>
<evidence type="ECO:0000313" key="9">
    <source>
        <dbReference type="Proteomes" id="UP001235030"/>
    </source>
</evidence>
<keyword evidence="4 6" id="KW-0520">NAD</keyword>
<evidence type="ECO:0000256" key="3">
    <source>
        <dbReference type="ARBA" id="ARBA00023002"/>
    </source>
</evidence>
<evidence type="ECO:0000256" key="2">
    <source>
        <dbReference type="ARBA" id="ARBA00022643"/>
    </source>
</evidence>